<name>A0A6J6I9M0_9ZZZZ</name>
<dbReference type="EMBL" id="CAEZVL010000014">
    <property type="protein sequence ID" value="CAB4623221.1"/>
    <property type="molecule type" value="Genomic_DNA"/>
</dbReference>
<dbReference type="EMBL" id="CAFBRX010000011">
    <property type="protein sequence ID" value="CAB5111826.1"/>
    <property type="molecule type" value="Genomic_DNA"/>
</dbReference>
<dbReference type="EMBL" id="CAFBQJ010000021">
    <property type="protein sequence ID" value="CAB5045306.1"/>
    <property type="molecule type" value="Genomic_DNA"/>
</dbReference>
<evidence type="ECO:0000313" key="5">
    <source>
        <dbReference type="EMBL" id="CAB4968651.1"/>
    </source>
</evidence>
<dbReference type="AlphaFoldDB" id="A0A6J6I9M0"/>
<sequence length="339" mass="37615">MDDNDLDPLIDRADLDGLVRLIDARCANRDWEGLFRIRQRSRLATQSGRQVWPAATLAEYRLALHATTDWAAQVLAEDSGRFTIGPLTEVIAQNHSWTELSDLLTDGPRRAFVAHERVLRGEIIDAKSVGEVLNVLDIPLTLQPWEPAYPIATYSDEGIDAPSPSDNWQHVWTDIEAEEVYEEMIVDDPFVHDALRSLVEPWTSSSQGRAESIVVDGTVIDALGALGIRTCRLTPLTTQEALTWLGWCGSSGGAHGRRRGAALGRFGVWWLLAAIGGFTEEWDEMRQAGVLNQEIGDTARAMHWFRCDDGSRSPYELSLIAQDPDNDISIALFARDAPA</sequence>
<gene>
    <name evidence="1" type="ORF">UFOPK1421_00747</name>
    <name evidence="2" type="ORF">UFOPK1820_00427</name>
    <name evidence="3" type="ORF">UFOPK1960_00184</name>
    <name evidence="4" type="ORF">UFOPK2921_00541</name>
    <name evidence="5" type="ORF">UFOPK3889_00357</name>
    <name evidence="6" type="ORF">UFOPK4275_00222</name>
    <name evidence="7" type="ORF">UFOPK4422_00209</name>
</gene>
<dbReference type="EMBL" id="CAFBNZ010000043">
    <property type="protein sequence ID" value="CAB4968651.1"/>
    <property type="molecule type" value="Genomic_DNA"/>
</dbReference>
<dbReference type="EMBL" id="CAEZSL010000068">
    <property type="protein sequence ID" value="CAB4542825.1"/>
    <property type="molecule type" value="Genomic_DNA"/>
</dbReference>
<evidence type="ECO:0000313" key="6">
    <source>
        <dbReference type="EMBL" id="CAB5045306.1"/>
    </source>
</evidence>
<dbReference type="InterPro" id="IPR045756">
    <property type="entry name" value="DUF6183"/>
</dbReference>
<dbReference type="EMBL" id="CAEZZV010000051">
    <property type="protein sequence ID" value="CAB4775988.1"/>
    <property type="molecule type" value="Genomic_DNA"/>
</dbReference>
<reference evidence="3" key="1">
    <citation type="submission" date="2020-05" db="EMBL/GenBank/DDBJ databases">
        <authorList>
            <person name="Chiriac C."/>
            <person name="Salcher M."/>
            <person name="Ghai R."/>
            <person name="Kavagutti S V."/>
        </authorList>
    </citation>
    <scope>NUCLEOTIDE SEQUENCE</scope>
</reference>
<accession>A0A6J6I9M0</accession>
<dbReference type="EMBL" id="CAEZUK010000048">
    <property type="protein sequence ID" value="CAB4596110.1"/>
    <property type="molecule type" value="Genomic_DNA"/>
</dbReference>
<evidence type="ECO:0000313" key="3">
    <source>
        <dbReference type="EMBL" id="CAB4623221.1"/>
    </source>
</evidence>
<evidence type="ECO:0000313" key="1">
    <source>
        <dbReference type="EMBL" id="CAB4542825.1"/>
    </source>
</evidence>
<organism evidence="3">
    <name type="scientific">freshwater metagenome</name>
    <dbReference type="NCBI Taxonomy" id="449393"/>
    <lineage>
        <taxon>unclassified sequences</taxon>
        <taxon>metagenomes</taxon>
        <taxon>ecological metagenomes</taxon>
    </lineage>
</organism>
<protein>
    <submittedName>
        <fullName evidence="3">Unannotated protein</fullName>
    </submittedName>
</protein>
<proteinExistence type="predicted"/>
<evidence type="ECO:0000313" key="4">
    <source>
        <dbReference type="EMBL" id="CAB4775988.1"/>
    </source>
</evidence>
<evidence type="ECO:0000313" key="7">
    <source>
        <dbReference type="EMBL" id="CAB5111826.1"/>
    </source>
</evidence>
<dbReference type="Pfam" id="PF19681">
    <property type="entry name" value="DUF6183"/>
    <property type="match status" value="1"/>
</dbReference>
<evidence type="ECO:0000313" key="2">
    <source>
        <dbReference type="EMBL" id="CAB4596110.1"/>
    </source>
</evidence>